<reference evidence="1" key="1">
    <citation type="submission" date="2019-11" db="EMBL/GenBank/DDBJ databases">
        <authorList>
            <person name="Feng L."/>
        </authorList>
    </citation>
    <scope>NUCLEOTIDE SEQUENCE</scope>
    <source>
        <strain evidence="1">VrattiLFYP33</strain>
    </source>
</reference>
<dbReference type="EMBL" id="CACRUX010000021">
    <property type="protein sequence ID" value="VYT83922.1"/>
    <property type="molecule type" value="Genomic_DNA"/>
</dbReference>
<dbReference type="AlphaFoldDB" id="A0A6N3A672"/>
<name>A0A6N3A672_9FIRM</name>
<dbReference type="RefSeq" id="WP_006555812.1">
    <property type="nucleotide sequence ID" value="NZ_CACRUX010000021.1"/>
</dbReference>
<proteinExistence type="predicted"/>
<sequence length="57" mass="6244">MKINIIANTDSFRDAYLFVKGTKQLEKAAGISCTLTIVANTQDMIKPIAKTEGLKND</sequence>
<organism evidence="1">
    <name type="scientific">Veillonella ratti</name>
    <dbReference type="NCBI Taxonomy" id="103892"/>
    <lineage>
        <taxon>Bacteria</taxon>
        <taxon>Bacillati</taxon>
        <taxon>Bacillota</taxon>
        <taxon>Negativicutes</taxon>
        <taxon>Veillonellales</taxon>
        <taxon>Veillonellaceae</taxon>
        <taxon>Veillonella</taxon>
    </lineage>
</organism>
<gene>
    <name evidence="1" type="ORF">VRLFYP33_00578</name>
</gene>
<evidence type="ECO:0000313" key="1">
    <source>
        <dbReference type="EMBL" id="VYT83922.1"/>
    </source>
</evidence>
<protein>
    <submittedName>
        <fullName evidence="1">Uncharacterized protein</fullName>
    </submittedName>
</protein>
<accession>A0A6N3A672</accession>